<evidence type="ECO:0000313" key="2">
    <source>
        <dbReference type="Proteomes" id="UP000065261"/>
    </source>
</evidence>
<reference evidence="1 2" key="1">
    <citation type="submission" date="2015-03" db="EMBL/GenBank/DDBJ databases">
        <authorList>
            <person name="Murphy D."/>
        </authorList>
    </citation>
    <scope>NUCLEOTIDE SEQUENCE [LARGE SCALE GENOMIC DNA]</scope>
    <source>
        <strain evidence="1 2">KMM 520</strain>
    </source>
</reference>
<accession>A0A0U2WMF8</accession>
<sequence>MLLHFKKNDISATVDVFVNIVLSAKIDIQSSMAEWCNKLKNNKKGLVILITRPL</sequence>
<dbReference type="Proteomes" id="UP000065261">
    <property type="component" value="Chromosome I"/>
</dbReference>
<organism evidence="1">
    <name type="scientific">Pseudoalteromonas translucida KMM 520</name>
    <dbReference type="NCBI Taxonomy" id="1315283"/>
    <lineage>
        <taxon>Bacteria</taxon>
        <taxon>Pseudomonadati</taxon>
        <taxon>Pseudomonadota</taxon>
        <taxon>Gammaproteobacteria</taxon>
        <taxon>Alteromonadales</taxon>
        <taxon>Pseudoalteromonadaceae</taxon>
        <taxon>Pseudoalteromonas</taxon>
    </lineage>
</organism>
<dbReference type="PATRIC" id="fig|1315283.4.peg.1692"/>
<gene>
    <name evidence="1" type="ORF">PTRA_a1963</name>
</gene>
<proteinExistence type="predicted"/>
<name>A0A0U2WMF8_9GAMM</name>
<protein>
    <submittedName>
        <fullName evidence="1">Uncharacterized protein</fullName>
    </submittedName>
</protein>
<dbReference type="KEGG" id="ptn:PTRA_a1963"/>
<dbReference type="AlphaFoldDB" id="A0A0U2WMF8"/>
<evidence type="ECO:0000313" key="1">
    <source>
        <dbReference type="EMBL" id="ALS33099.1"/>
    </source>
</evidence>
<dbReference type="EMBL" id="CP011034">
    <property type="protein sequence ID" value="ALS33099.1"/>
    <property type="molecule type" value="Genomic_DNA"/>
</dbReference>